<dbReference type="Proteomes" id="UP001596312">
    <property type="component" value="Unassembled WGS sequence"/>
</dbReference>
<dbReference type="Pfam" id="PF25925">
    <property type="entry name" value="DUF7970"/>
    <property type="match status" value="1"/>
</dbReference>
<dbReference type="InterPro" id="IPR058276">
    <property type="entry name" value="DUF7970"/>
</dbReference>
<dbReference type="AlphaFoldDB" id="A0ABD5V6D5"/>
<comment type="caution">
    <text evidence="2">The sequence shown here is derived from an EMBL/GenBank/DDBJ whole genome shotgun (WGS) entry which is preliminary data.</text>
</comment>
<evidence type="ECO:0000313" key="2">
    <source>
        <dbReference type="EMBL" id="MFC6907022.1"/>
    </source>
</evidence>
<name>A0ABD5V6D5_9EURY</name>
<protein>
    <submittedName>
        <fullName evidence="2">Uncharacterized protein</fullName>
    </submittedName>
</protein>
<dbReference type="EMBL" id="JBHSXQ010000006">
    <property type="protein sequence ID" value="MFC6907022.1"/>
    <property type="molecule type" value="Genomic_DNA"/>
</dbReference>
<feature type="region of interest" description="Disordered" evidence="1">
    <location>
        <begin position="1"/>
        <end position="66"/>
    </location>
</feature>
<reference evidence="2 3" key="1">
    <citation type="journal article" date="2019" name="Int. J. Syst. Evol. Microbiol.">
        <title>The Global Catalogue of Microorganisms (GCM) 10K type strain sequencing project: providing services to taxonomists for standard genome sequencing and annotation.</title>
        <authorList>
            <consortium name="The Broad Institute Genomics Platform"/>
            <consortium name="The Broad Institute Genome Sequencing Center for Infectious Disease"/>
            <person name="Wu L."/>
            <person name="Ma J."/>
        </authorList>
    </citation>
    <scope>NUCLEOTIDE SEQUENCE [LARGE SCALE GENOMIC DNA]</scope>
    <source>
        <strain evidence="2 3">CGMCC 1.3240</strain>
    </source>
</reference>
<organism evidence="2 3">
    <name type="scientific">Halalkalicoccus tibetensis</name>
    <dbReference type="NCBI Taxonomy" id="175632"/>
    <lineage>
        <taxon>Archaea</taxon>
        <taxon>Methanobacteriati</taxon>
        <taxon>Methanobacteriota</taxon>
        <taxon>Stenosarchaea group</taxon>
        <taxon>Halobacteria</taxon>
        <taxon>Halobacteriales</taxon>
        <taxon>Halococcaceae</taxon>
        <taxon>Halalkalicoccus</taxon>
    </lineage>
</organism>
<accession>A0ABD5V6D5</accession>
<gene>
    <name evidence="2" type="ORF">ACFQGH_17675</name>
</gene>
<sequence length="133" mass="14511">MVDENRFAGLADAEAGESDDETNSETEATPQDRLAEPEQATGADTPEEDDSDPSAGPAFSFDETTAKSIYVREDTLDLLEDTELEVELRLRQESDIRDVTGREVMDAVLRVAAANPDAIADQIVAERDGYTDE</sequence>
<keyword evidence="3" id="KW-1185">Reference proteome</keyword>
<proteinExistence type="predicted"/>
<evidence type="ECO:0000313" key="3">
    <source>
        <dbReference type="Proteomes" id="UP001596312"/>
    </source>
</evidence>
<feature type="compositionally biased region" description="Acidic residues" evidence="1">
    <location>
        <begin position="14"/>
        <end position="24"/>
    </location>
</feature>
<evidence type="ECO:0000256" key="1">
    <source>
        <dbReference type="SAM" id="MobiDB-lite"/>
    </source>
</evidence>
<dbReference type="RefSeq" id="WP_340605600.1">
    <property type="nucleotide sequence ID" value="NZ_JBBMXV010000006.1"/>
</dbReference>